<feature type="transmembrane region" description="Helical" evidence="1">
    <location>
        <begin position="68"/>
        <end position="87"/>
    </location>
</feature>
<accession>A0A9K3GPI7</accession>
<evidence type="ECO:0000256" key="1">
    <source>
        <dbReference type="SAM" id="Phobius"/>
    </source>
</evidence>
<reference evidence="2 3" key="1">
    <citation type="journal article" date="2018" name="PLoS ONE">
        <title>The draft genome of Kipferlia bialata reveals reductive genome evolution in fornicate parasites.</title>
        <authorList>
            <person name="Tanifuji G."/>
            <person name="Takabayashi S."/>
            <person name="Kume K."/>
            <person name="Takagi M."/>
            <person name="Nakayama T."/>
            <person name="Kamikawa R."/>
            <person name="Inagaki Y."/>
            <person name="Hashimoto T."/>
        </authorList>
    </citation>
    <scope>NUCLEOTIDE SEQUENCE [LARGE SCALE GENOMIC DNA]</scope>
    <source>
        <strain evidence="2">NY0173</strain>
    </source>
</reference>
<feature type="transmembrane region" description="Helical" evidence="1">
    <location>
        <begin position="35"/>
        <end position="62"/>
    </location>
</feature>
<proteinExistence type="predicted"/>
<evidence type="ECO:0000313" key="2">
    <source>
        <dbReference type="EMBL" id="GIQ89846.1"/>
    </source>
</evidence>
<comment type="caution">
    <text evidence="2">The sequence shown here is derived from an EMBL/GenBank/DDBJ whole genome shotgun (WGS) entry which is preliminary data.</text>
</comment>
<keyword evidence="1" id="KW-1133">Transmembrane helix</keyword>
<dbReference type="Proteomes" id="UP000265618">
    <property type="component" value="Unassembled WGS sequence"/>
</dbReference>
<dbReference type="AlphaFoldDB" id="A0A9K3GPI7"/>
<evidence type="ECO:0000313" key="3">
    <source>
        <dbReference type="Proteomes" id="UP000265618"/>
    </source>
</evidence>
<feature type="non-terminal residue" evidence="2">
    <location>
        <position position="1"/>
    </location>
</feature>
<keyword evidence="1" id="KW-0472">Membrane</keyword>
<sequence>MSDMSEDNQDLSLITETPTHNRESKSLKTYVKCKTCSCCCCCTWVLLLLCLLVATLLLKTLISGTIGWLQYMALPVGVSAVSINYALDGVEVTKKLPAVEVGANVIVNARYRGDTPASHLRVFQFSLQHEDWAQPK</sequence>
<keyword evidence="1" id="KW-0812">Transmembrane</keyword>
<name>A0A9K3GPI7_9EUKA</name>
<gene>
    <name evidence="2" type="ORF">KIPB_012438</name>
</gene>
<keyword evidence="3" id="KW-1185">Reference proteome</keyword>
<dbReference type="EMBL" id="BDIP01005496">
    <property type="protein sequence ID" value="GIQ89846.1"/>
    <property type="molecule type" value="Genomic_DNA"/>
</dbReference>
<organism evidence="2 3">
    <name type="scientific">Kipferlia bialata</name>
    <dbReference type="NCBI Taxonomy" id="797122"/>
    <lineage>
        <taxon>Eukaryota</taxon>
        <taxon>Metamonada</taxon>
        <taxon>Carpediemonas-like organisms</taxon>
        <taxon>Kipferlia</taxon>
    </lineage>
</organism>
<protein>
    <submittedName>
        <fullName evidence="2">Uncharacterized protein</fullName>
    </submittedName>
</protein>